<dbReference type="Proteomes" id="UP001058553">
    <property type="component" value="Chromosome"/>
</dbReference>
<evidence type="ECO:0000256" key="1">
    <source>
        <dbReference type="ARBA" id="ARBA00009410"/>
    </source>
</evidence>
<protein>
    <submittedName>
        <fullName evidence="4">FAD-binding oxidoreductase</fullName>
    </submittedName>
</protein>
<sequence>MAPAITPVQTASTFSSATTVVVIGGGIVGLTAALTLAERHIPVVLLEKGQLAGEQSSRNLGWVRKTSRVAEDIPLAQASDRLWAAMRQRTGYDVGYRQAGIMFIARTQAQMAMHEGWLQSVAHLNLDSHLLSARQIAQRVPGGRGAWAGGIFTPSDGRAEPTLASSAIAKAAIAKGVTIVENCAVRSLVTSGGKVSGVVTEKGEIRCEQVLLAGGLWSRRFLGNLGISLPTLPLICSVLRTTPMEGPTEIAVGAPDFSFRKHCDGGFIITQRGALDASLTLDHLLIGMRYLAQLRAQRSFLRISLGRNFLRDLAMPRRWHANQRSPFERLRMMNPPANLALNAEAMANLISAWPAFEKAEIADAWAGVIDVTPDSNPVIGPVARIPGLTLATGFSGHGFGTSPAAGQLAADIVSAYTPIIDPKPYCFTRF</sequence>
<evidence type="ECO:0000256" key="2">
    <source>
        <dbReference type="ARBA" id="ARBA00023002"/>
    </source>
</evidence>
<dbReference type="RefSeq" id="WP_014539790.1">
    <property type="nucleotide sequence ID" value="NZ_CP023567.1"/>
</dbReference>
<dbReference type="PANTHER" id="PTHR13847:SF280">
    <property type="entry name" value="D-AMINO ACID DEHYDROGENASE"/>
    <property type="match status" value="1"/>
</dbReference>
<reference evidence="4" key="1">
    <citation type="submission" date="2022-07" db="EMBL/GenBank/DDBJ databases">
        <title>Genetic diversity of Erwinia pyrifoliae.</title>
        <authorList>
            <person name="Park D.S."/>
            <person name="Ham H."/>
        </authorList>
    </citation>
    <scope>NUCLEOTIDE SEQUENCE</scope>
    <source>
        <strain evidence="4">CP201486</strain>
    </source>
</reference>
<dbReference type="GeneID" id="92235378"/>
<comment type="similarity">
    <text evidence="1">Belongs to the DadA oxidoreductase family.</text>
</comment>
<keyword evidence="5" id="KW-1185">Reference proteome</keyword>
<gene>
    <name evidence="4" type="ORF">NYP84_18345</name>
</gene>
<name>A0ABY5X817_ERWPY</name>
<dbReference type="Gene3D" id="3.50.50.60">
    <property type="entry name" value="FAD/NAD(P)-binding domain"/>
    <property type="match status" value="1"/>
</dbReference>
<organism evidence="4 5">
    <name type="scientific">Erwinia pyrifoliae</name>
    <dbReference type="NCBI Taxonomy" id="79967"/>
    <lineage>
        <taxon>Bacteria</taxon>
        <taxon>Pseudomonadati</taxon>
        <taxon>Pseudomonadota</taxon>
        <taxon>Gammaproteobacteria</taxon>
        <taxon>Enterobacterales</taxon>
        <taxon>Erwiniaceae</taxon>
        <taxon>Erwinia</taxon>
    </lineage>
</organism>
<dbReference type="SUPFAM" id="SSF51905">
    <property type="entry name" value="FAD/NAD(P)-binding domain"/>
    <property type="match status" value="1"/>
</dbReference>
<evidence type="ECO:0000313" key="5">
    <source>
        <dbReference type="Proteomes" id="UP001058553"/>
    </source>
</evidence>
<accession>A0ABY5X817</accession>
<dbReference type="PANTHER" id="PTHR13847">
    <property type="entry name" value="SARCOSINE DEHYDROGENASE-RELATED"/>
    <property type="match status" value="1"/>
</dbReference>
<evidence type="ECO:0000313" key="4">
    <source>
        <dbReference type="EMBL" id="UWS33498.1"/>
    </source>
</evidence>
<evidence type="ECO:0000259" key="3">
    <source>
        <dbReference type="Pfam" id="PF01266"/>
    </source>
</evidence>
<dbReference type="Gene3D" id="3.30.9.10">
    <property type="entry name" value="D-Amino Acid Oxidase, subunit A, domain 2"/>
    <property type="match status" value="1"/>
</dbReference>
<dbReference type="InterPro" id="IPR006076">
    <property type="entry name" value="FAD-dep_OxRdtase"/>
</dbReference>
<feature type="domain" description="FAD dependent oxidoreductase" evidence="3">
    <location>
        <begin position="20"/>
        <end position="411"/>
    </location>
</feature>
<dbReference type="EMBL" id="CP103445">
    <property type="protein sequence ID" value="UWS33498.1"/>
    <property type="molecule type" value="Genomic_DNA"/>
</dbReference>
<dbReference type="InterPro" id="IPR036188">
    <property type="entry name" value="FAD/NAD-bd_sf"/>
</dbReference>
<keyword evidence="2" id="KW-0560">Oxidoreductase</keyword>
<proteinExistence type="inferred from homology"/>
<dbReference type="Pfam" id="PF01266">
    <property type="entry name" value="DAO"/>
    <property type="match status" value="1"/>
</dbReference>